<dbReference type="Gene3D" id="3.20.20.80">
    <property type="entry name" value="Glycosidases"/>
    <property type="match status" value="1"/>
</dbReference>
<feature type="domain" description="Glycoside hydrolase family 2 catalytic" evidence="1">
    <location>
        <begin position="51"/>
        <end position="246"/>
    </location>
</feature>
<dbReference type="AlphaFoldDB" id="A0A0E4A112"/>
<dbReference type="GO" id="GO:0004553">
    <property type="term" value="F:hydrolase activity, hydrolyzing O-glycosyl compounds"/>
    <property type="evidence" value="ECO:0007669"/>
    <property type="project" value="InterPro"/>
</dbReference>
<dbReference type="STRING" id="1379870.SD10_09415"/>
<dbReference type="InterPro" id="IPR051913">
    <property type="entry name" value="GH2_Domain-Containing"/>
</dbReference>
<organism evidence="2 3">
    <name type="scientific">Spirosoma radiotolerans</name>
    <dbReference type="NCBI Taxonomy" id="1379870"/>
    <lineage>
        <taxon>Bacteria</taxon>
        <taxon>Pseudomonadati</taxon>
        <taxon>Bacteroidota</taxon>
        <taxon>Cytophagia</taxon>
        <taxon>Cytophagales</taxon>
        <taxon>Cytophagaceae</taxon>
        <taxon>Spirosoma</taxon>
    </lineage>
</organism>
<dbReference type="InterPro" id="IPR017853">
    <property type="entry name" value="GH"/>
</dbReference>
<dbReference type="InterPro" id="IPR006103">
    <property type="entry name" value="Glyco_hydro_2_cat"/>
</dbReference>
<evidence type="ECO:0000259" key="1">
    <source>
        <dbReference type="Pfam" id="PF02836"/>
    </source>
</evidence>
<dbReference type="Proteomes" id="UP000033054">
    <property type="component" value="Chromosome"/>
</dbReference>
<dbReference type="KEGG" id="srd:SD10_09415"/>
<protein>
    <recommendedName>
        <fullName evidence="1">Glycoside hydrolase family 2 catalytic domain-containing protein</fullName>
    </recommendedName>
</protein>
<gene>
    <name evidence="2" type="ORF">SD10_09415</name>
</gene>
<dbReference type="GO" id="GO:0005975">
    <property type="term" value="P:carbohydrate metabolic process"/>
    <property type="evidence" value="ECO:0007669"/>
    <property type="project" value="InterPro"/>
</dbReference>
<sequence length="405" mass="46105">MRFDGSSYQLLRHGKPYFIKGAGGVSHFDELKACGGNSIRVWDDIDAGRILDEAQALGLTVMFGLWVEREIEGFDYDDHDAVERQYERIRKTILKYRNHPALLLWCVGNEWAQEAKNFKVYDEVNRLSKLVHQLDPNHPVCTVISPDSKRAIWLVSKRCTDVDILGVNSYALTEKLGEFFQKGGWTKPYLISEYGAQAYWETTVSAWGAPDEPDSRQKAAFVRPFYQKYIGSQPPNCFGAYIFYWGQKQEETHTWFSLFDEQGRQTPLVGLMQELWSGKKPANLAPVVEGLFIDGQPMRNRSYTASALHQAEIRVHDPEGDPLTFSWEIKPHAQPGADFVGVPRPALQGLLERTNTRTVRFHLPEKPGAYRLFVNVYDTHRHVATATFSFEVAGLSQTTPLPTDD</sequence>
<evidence type="ECO:0000313" key="3">
    <source>
        <dbReference type="Proteomes" id="UP000033054"/>
    </source>
</evidence>
<proteinExistence type="predicted"/>
<keyword evidence="3" id="KW-1185">Reference proteome</keyword>
<dbReference type="HOGENOM" id="CLU_034725_0_0_10"/>
<accession>A0A0E4A112</accession>
<dbReference type="EMBL" id="CP010429">
    <property type="protein sequence ID" value="AKD58424.1"/>
    <property type="molecule type" value="Genomic_DNA"/>
</dbReference>
<reference evidence="2 3" key="1">
    <citation type="journal article" date="2014" name="Curr. Microbiol.">
        <title>Spirosoma radiotolerans sp. nov., a gamma-radiation-resistant bacterium isolated from gamma ray-irradiated soil.</title>
        <authorList>
            <person name="Lee J.J."/>
            <person name="Srinivasan S."/>
            <person name="Lim S."/>
            <person name="Joe M."/>
            <person name="Im S."/>
            <person name="Bae S.I."/>
            <person name="Park K.R."/>
            <person name="Han J.H."/>
            <person name="Park S.H."/>
            <person name="Joo B.M."/>
            <person name="Park S.J."/>
            <person name="Kim M.K."/>
        </authorList>
    </citation>
    <scope>NUCLEOTIDE SEQUENCE [LARGE SCALE GENOMIC DNA]</scope>
    <source>
        <strain evidence="2 3">DG5A</strain>
    </source>
</reference>
<name>A0A0E4A112_9BACT</name>
<dbReference type="PATRIC" id="fig|1379870.5.peg.2049"/>
<dbReference type="SUPFAM" id="SSF51445">
    <property type="entry name" value="(Trans)glycosidases"/>
    <property type="match status" value="1"/>
</dbReference>
<evidence type="ECO:0000313" key="2">
    <source>
        <dbReference type="EMBL" id="AKD58424.1"/>
    </source>
</evidence>
<dbReference type="Pfam" id="PF02836">
    <property type="entry name" value="Glyco_hydro_2_C"/>
    <property type="match status" value="1"/>
</dbReference>
<dbReference type="PANTHER" id="PTHR42732">
    <property type="entry name" value="BETA-GALACTOSIDASE"/>
    <property type="match status" value="1"/>
</dbReference>